<keyword evidence="4" id="KW-1185">Reference proteome</keyword>
<dbReference type="InterPro" id="IPR037883">
    <property type="entry name" value="Knr4/Smi1-like_sf"/>
</dbReference>
<evidence type="ECO:0000313" key="3">
    <source>
        <dbReference type="EMBL" id="MCQ4041041.1"/>
    </source>
</evidence>
<feature type="region of interest" description="Disordered" evidence="1">
    <location>
        <begin position="212"/>
        <end position="232"/>
    </location>
</feature>
<comment type="caution">
    <text evidence="3">The sequence shown here is derived from an EMBL/GenBank/DDBJ whole genome shotgun (WGS) entry which is preliminary data.</text>
</comment>
<dbReference type="InterPro" id="IPR018958">
    <property type="entry name" value="Knr4/Smi1-like_dom"/>
</dbReference>
<dbReference type="Proteomes" id="UP001206206">
    <property type="component" value="Unassembled WGS sequence"/>
</dbReference>
<evidence type="ECO:0000313" key="4">
    <source>
        <dbReference type="Proteomes" id="UP001206206"/>
    </source>
</evidence>
<feature type="compositionally biased region" description="Polar residues" evidence="1">
    <location>
        <begin position="222"/>
        <end position="232"/>
    </location>
</feature>
<name>A0ABT1P8C0_9ACTN</name>
<protein>
    <submittedName>
        <fullName evidence="3">SMI1/KNR4 family protein</fullName>
    </submittedName>
</protein>
<dbReference type="SUPFAM" id="SSF160631">
    <property type="entry name" value="SMI1/KNR4-like"/>
    <property type="match status" value="1"/>
</dbReference>
<proteinExistence type="predicted"/>
<reference evidence="3 4" key="1">
    <citation type="submission" date="2022-06" db="EMBL/GenBank/DDBJ databases">
        <title>Draft genome sequence of type strain Streptomyces rubrisoli DSM 42083.</title>
        <authorList>
            <person name="Duangmal K."/>
            <person name="Klaysubun C."/>
        </authorList>
    </citation>
    <scope>NUCLEOTIDE SEQUENCE [LARGE SCALE GENOMIC DNA]</scope>
    <source>
        <strain evidence="3 4">DSM 42083</strain>
    </source>
</reference>
<gene>
    <name evidence="3" type="ORF">NON19_03125</name>
</gene>
<dbReference type="RefSeq" id="WP_255924976.1">
    <property type="nucleotide sequence ID" value="NZ_JANFNH010000001.1"/>
</dbReference>
<evidence type="ECO:0000259" key="2">
    <source>
        <dbReference type="SMART" id="SM00860"/>
    </source>
</evidence>
<dbReference type="Pfam" id="PF09346">
    <property type="entry name" value="SMI1_KNR4"/>
    <property type="match status" value="1"/>
</dbReference>
<feature type="domain" description="Knr4/Smi1-like" evidence="2">
    <location>
        <begin position="38"/>
        <end position="204"/>
    </location>
</feature>
<dbReference type="Gene3D" id="3.40.1580.10">
    <property type="entry name" value="SMI1/KNR4-like"/>
    <property type="match status" value="1"/>
</dbReference>
<dbReference type="SMART" id="SM00860">
    <property type="entry name" value="SMI1_KNR4"/>
    <property type="match status" value="1"/>
</dbReference>
<dbReference type="EMBL" id="JANFNH010000001">
    <property type="protein sequence ID" value="MCQ4041041.1"/>
    <property type="molecule type" value="Genomic_DNA"/>
</dbReference>
<organism evidence="3 4">
    <name type="scientific">Streptantibioticus rubrisoli</name>
    <dbReference type="NCBI Taxonomy" id="1387313"/>
    <lineage>
        <taxon>Bacteria</taxon>
        <taxon>Bacillati</taxon>
        <taxon>Actinomycetota</taxon>
        <taxon>Actinomycetes</taxon>
        <taxon>Kitasatosporales</taxon>
        <taxon>Streptomycetaceae</taxon>
        <taxon>Streptantibioticus</taxon>
    </lineage>
</organism>
<evidence type="ECO:0000256" key="1">
    <source>
        <dbReference type="SAM" id="MobiDB-lite"/>
    </source>
</evidence>
<accession>A0ABT1P8C0</accession>
<sequence>MGVTWAGVRERVLALREAPRWWAVFGAEGGHGFELLPALTEEQLRAVERRLGTELPEEYRAFLLEVGAGGAGPDYGLFPIRPPEPDAPPVTDHCALPFRSELTAELEREEPQRAYYPDDDAFFAAYAAWDVRRDELHDAFTEGTLCINHQGCGYYSLLAVTGPLRGTMWNDVRAIGEGVVPVEPRAGRTGHVSFTQWYLDWLDHAERRAWDTTTEPPPRVGFTSSRTPAGKL</sequence>